<accession>A0A2P5DMF7</accession>
<comment type="caution">
    <text evidence="1">The sequence shown here is derived from an EMBL/GenBank/DDBJ whole genome shotgun (WGS) entry which is preliminary data.</text>
</comment>
<dbReference type="Gene3D" id="3.90.180.10">
    <property type="entry name" value="Medium-chain alcohol dehydrogenases, catalytic domain"/>
    <property type="match status" value="1"/>
</dbReference>
<sequence length="140" mass="15903">MEAMEKMQFEILAKLSILAGSSMTASTPASSSQPCFRVACTLRFGTYEWSFAIYQEKETGNDSFSDERQAIELLEVTTPLSDYLRSSDRSCSLHLVASIPKELEFDEKFITHKVSFSEINKAFDYMLKGQSIRCIIRTED</sequence>
<reference evidence="2" key="1">
    <citation type="submission" date="2016-06" db="EMBL/GenBank/DDBJ databases">
        <title>Parallel loss of symbiosis genes in relatives of nitrogen-fixing non-legume Parasponia.</title>
        <authorList>
            <person name="Van Velzen R."/>
            <person name="Holmer R."/>
            <person name="Bu F."/>
            <person name="Rutten L."/>
            <person name="Van Zeijl A."/>
            <person name="Liu W."/>
            <person name="Santuari L."/>
            <person name="Cao Q."/>
            <person name="Sharma T."/>
            <person name="Shen D."/>
            <person name="Roswanjaya Y."/>
            <person name="Wardhani T."/>
            <person name="Kalhor M.S."/>
            <person name="Jansen J."/>
            <person name="Van den Hoogen J."/>
            <person name="Gungor B."/>
            <person name="Hartog M."/>
            <person name="Hontelez J."/>
            <person name="Verver J."/>
            <person name="Yang W.-C."/>
            <person name="Schijlen E."/>
            <person name="Repin R."/>
            <person name="Schilthuizen M."/>
            <person name="Schranz E."/>
            <person name="Heidstra R."/>
            <person name="Miyata K."/>
            <person name="Fedorova E."/>
            <person name="Kohlen W."/>
            <person name="Bisseling T."/>
            <person name="Smit S."/>
            <person name="Geurts R."/>
        </authorList>
    </citation>
    <scope>NUCLEOTIDE SEQUENCE [LARGE SCALE GENOMIC DNA]</scope>
    <source>
        <strain evidence="2">cv. WU1-14</strain>
    </source>
</reference>
<dbReference type="STRING" id="3476.A0A2P5DMF7"/>
<dbReference type="SUPFAM" id="SSF50129">
    <property type="entry name" value="GroES-like"/>
    <property type="match status" value="1"/>
</dbReference>
<name>A0A2P5DMF7_PARAD</name>
<dbReference type="EMBL" id="JXTB01000028">
    <property type="protein sequence ID" value="PON74476.1"/>
    <property type="molecule type" value="Genomic_DNA"/>
</dbReference>
<organism evidence="1 2">
    <name type="scientific">Parasponia andersonii</name>
    <name type="common">Sponia andersonii</name>
    <dbReference type="NCBI Taxonomy" id="3476"/>
    <lineage>
        <taxon>Eukaryota</taxon>
        <taxon>Viridiplantae</taxon>
        <taxon>Streptophyta</taxon>
        <taxon>Embryophyta</taxon>
        <taxon>Tracheophyta</taxon>
        <taxon>Spermatophyta</taxon>
        <taxon>Magnoliopsida</taxon>
        <taxon>eudicotyledons</taxon>
        <taxon>Gunneridae</taxon>
        <taxon>Pentapetalae</taxon>
        <taxon>rosids</taxon>
        <taxon>fabids</taxon>
        <taxon>Rosales</taxon>
        <taxon>Cannabaceae</taxon>
        <taxon>Parasponia</taxon>
    </lineage>
</organism>
<dbReference type="Proteomes" id="UP000237105">
    <property type="component" value="Unassembled WGS sequence"/>
</dbReference>
<proteinExistence type="predicted"/>
<evidence type="ECO:0000313" key="2">
    <source>
        <dbReference type="Proteomes" id="UP000237105"/>
    </source>
</evidence>
<evidence type="ECO:0000313" key="1">
    <source>
        <dbReference type="EMBL" id="PON74476.1"/>
    </source>
</evidence>
<dbReference type="OrthoDB" id="417550at2759"/>
<dbReference type="AlphaFoldDB" id="A0A2P5DMF7"/>
<gene>
    <name evidence="1" type="ORF">PanWU01x14_048830</name>
</gene>
<dbReference type="InterPro" id="IPR011032">
    <property type="entry name" value="GroES-like_sf"/>
</dbReference>
<keyword evidence="2" id="KW-1185">Reference proteome</keyword>
<protein>
    <submittedName>
        <fullName evidence="1">Alcohol dehydrogenase superfamily, zinc-type</fullName>
    </submittedName>
</protein>